<dbReference type="PIRSF" id="PIRSF002741">
    <property type="entry name" value="MppA"/>
    <property type="match status" value="1"/>
</dbReference>
<comment type="caution">
    <text evidence="6">The sequence shown here is derived from an EMBL/GenBank/DDBJ whole genome shotgun (WGS) entry which is preliminary data.</text>
</comment>
<comment type="subcellular location">
    <subcellularLocation>
        <location evidence="1">Cell envelope</location>
    </subcellularLocation>
</comment>
<dbReference type="RefSeq" id="WP_347703768.1">
    <property type="nucleotide sequence ID" value="NZ_JBDPZD010000001.1"/>
</dbReference>
<comment type="similarity">
    <text evidence="2">Belongs to the bacterial solute-binding protein 5 family.</text>
</comment>
<feature type="domain" description="Solute-binding protein family 5" evidence="5">
    <location>
        <begin position="71"/>
        <end position="509"/>
    </location>
</feature>
<name>A0ABV0FZI5_9BURK</name>
<dbReference type="InterPro" id="IPR030678">
    <property type="entry name" value="Peptide/Ni-bd"/>
</dbReference>
<evidence type="ECO:0000259" key="5">
    <source>
        <dbReference type="Pfam" id="PF00496"/>
    </source>
</evidence>
<evidence type="ECO:0000256" key="2">
    <source>
        <dbReference type="ARBA" id="ARBA00005695"/>
    </source>
</evidence>
<dbReference type="InterPro" id="IPR039424">
    <property type="entry name" value="SBP_5"/>
</dbReference>
<gene>
    <name evidence="6" type="ORF">ABDJ85_05685</name>
</gene>
<accession>A0ABV0FZI5</accession>
<dbReference type="EMBL" id="JBDPZD010000001">
    <property type="protein sequence ID" value="MEO3690954.1"/>
    <property type="molecule type" value="Genomic_DNA"/>
</dbReference>
<dbReference type="Gene3D" id="3.10.105.10">
    <property type="entry name" value="Dipeptide-binding Protein, Domain 3"/>
    <property type="match status" value="1"/>
</dbReference>
<organism evidence="6 7">
    <name type="scientific">Roseateles paludis</name>
    <dbReference type="NCBI Taxonomy" id="3145238"/>
    <lineage>
        <taxon>Bacteria</taxon>
        <taxon>Pseudomonadati</taxon>
        <taxon>Pseudomonadota</taxon>
        <taxon>Betaproteobacteria</taxon>
        <taxon>Burkholderiales</taxon>
        <taxon>Sphaerotilaceae</taxon>
        <taxon>Roseateles</taxon>
    </lineage>
</organism>
<dbReference type="Pfam" id="PF00496">
    <property type="entry name" value="SBP_bac_5"/>
    <property type="match status" value="1"/>
</dbReference>
<reference evidence="6 7" key="1">
    <citation type="submission" date="2024-05" db="EMBL/GenBank/DDBJ databases">
        <title>Roseateles sp. DJS-2-20 16S ribosomal RNA gene Genome sequencing and assembly.</title>
        <authorList>
            <person name="Woo H."/>
        </authorList>
    </citation>
    <scope>NUCLEOTIDE SEQUENCE [LARGE SCALE GENOMIC DNA]</scope>
    <source>
        <strain evidence="6 7">DJS-2-20</strain>
    </source>
</reference>
<dbReference type="InterPro" id="IPR000914">
    <property type="entry name" value="SBP_5_dom"/>
</dbReference>
<sequence>MKFPAPLLLGLLAALLLAAPGRAEKVLRYALRSAETGFDPAQISDLYSKTITAAMIEGLLEYDFSTRPYRLRPNTAAALPEVSPDARTFTVRVKPGIYFADDPAFKGQKRELTAQDYVYSLKRHYDPRWKSQNLYLLENLKILGLSELRKASIDAKKPFDYDREVEGLKALDRYTLQIRVADPAPRLPAYLTDSGSFGAVAREVVEFYGDKIMEHPVGTGPFKLGDWRRSSRIVLDRNPNYREVLYNEVPPTDDPRLAAEMAALQGKRMPFVDKVQIEITEEPQPRWLSFVRGETDVIEYVPPEFTGIAMPGNKLAPNLAKQGIRMVRYNRPDISVTYYNMEDPVLGGYTPEKVALRRAINLAVDVDKEVRLPRRGQAMKAQGVVPLTSFGSSPDFKTEMGEYNLPKAKALLDLYGYTDKDGDGWRDQPDGKPLVLTYNTEPTADYRALAELWQKNMDALGIRIQFVWAKWPENLKASTAGKLQMWGLGWSAAIDDGDTFLALGSSKSAGKANKPRFNLPAFEALYDKQKTLPDGPERLAVMLEAQKLLVAYAPYKFHVHRIWTDMAQPWVKGYNRNVYVKEFFKYVDIDEATAPKVTP</sequence>
<keyword evidence="3" id="KW-0813">Transport</keyword>
<dbReference type="PANTHER" id="PTHR30290:SF10">
    <property type="entry name" value="PERIPLASMIC OLIGOPEPTIDE-BINDING PROTEIN-RELATED"/>
    <property type="match status" value="1"/>
</dbReference>
<evidence type="ECO:0000256" key="1">
    <source>
        <dbReference type="ARBA" id="ARBA00004196"/>
    </source>
</evidence>
<evidence type="ECO:0000313" key="6">
    <source>
        <dbReference type="EMBL" id="MEO3690954.1"/>
    </source>
</evidence>
<dbReference type="Gene3D" id="3.40.190.10">
    <property type="entry name" value="Periplasmic binding protein-like II"/>
    <property type="match status" value="1"/>
</dbReference>
<dbReference type="SUPFAM" id="SSF53850">
    <property type="entry name" value="Periplasmic binding protein-like II"/>
    <property type="match status" value="1"/>
</dbReference>
<dbReference type="Gene3D" id="3.90.76.10">
    <property type="entry name" value="Dipeptide-binding Protein, Domain 1"/>
    <property type="match status" value="1"/>
</dbReference>
<evidence type="ECO:0000256" key="3">
    <source>
        <dbReference type="ARBA" id="ARBA00022448"/>
    </source>
</evidence>
<proteinExistence type="inferred from homology"/>
<dbReference type="PANTHER" id="PTHR30290">
    <property type="entry name" value="PERIPLASMIC BINDING COMPONENT OF ABC TRANSPORTER"/>
    <property type="match status" value="1"/>
</dbReference>
<keyword evidence="4" id="KW-0732">Signal</keyword>
<keyword evidence="7" id="KW-1185">Reference proteome</keyword>
<protein>
    <submittedName>
        <fullName evidence="6">ABC transporter substrate-binding protein</fullName>
    </submittedName>
</protein>
<evidence type="ECO:0000256" key="4">
    <source>
        <dbReference type="ARBA" id="ARBA00022729"/>
    </source>
</evidence>
<evidence type="ECO:0000313" key="7">
    <source>
        <dbReference type="Proteomes" id="UP001495147"/>
    </source>
</evidence>
<dbReference type="Proteomes" id="UP001495147">
    <property type="component" value="Unassembled WGS sequence"/>
</dbReference>